<comment type="similarity">
    <text evidence="11">Belongs to the peptidase S24 family.</text>
</comment>
<keyword evidence="4 11" id="KW-0378">Hydrolase</keyword>
<evidence type="ECO:0000313" key="14">
    <source>
        <dbReference type="EMBL" id="KKS03055.1"/>
    </source>
</evidence>
<keyword evidence="9 11" id="KW-0234">DNA repair</keyword>
<comment type="caution">
    <text evidence="14">The sequence shown here is derived from an EMBL/GenBank/DDBJ whole genome shotgun (WGS) entry which is preliminary data.</text>
</comment>
<dbReference type="InterPro" id="IPR050077">
    <property type="entry name" value="LexA_repressor"/>
</dbReference>
<evidence type="ECO:0000256" key="4">
    <source>
        <dbReference type="ARBA" id="ARBA00022801"/>
    </source>
</evidence>
<keyword evidence="6 11" id="KW-0805">Transcription regulation</keyword>
<keyword evidence="10 11" id="KW-0742">SOS response</keyword>
<feature type="domain" description="LexA repressor DNA-binding" evidence="13">
    <location>
        <begin position="6"/>
        <end position="67"/>
    </location>
</feature>
<evidence type="ECO:0000259" key="12">
    <source>
        <dbReference type="Pfam" id="PF00717"/>
    </source>
</evidence>
<dbReference type="GO" id="GO:0006260">
    <property type="term" value="P:DNA replication"/>
    <property type="evidence" value="ECO:0007669"/>
    <property type="project" value="UniProtKB-UniRule"/>
</dbReference>
<dbReference type="InterPro" id="IPR036390">
    <property type="entry name" value="WH_DNA-bd_sf"/>
</dbReference>
<dbReference type="Proteomes" id="UP000033947">
    <property type="component" value="Unassembled WGS sequence"/>
</dbReference>
<keyword evidence="7 11" id="KW-0238">DNA-binding</keyword>
<dbReference type="Gene3D" id="2.10.109.10">
    <property type="entry name" value="Umud Fragment, subunit A"/>
    <property type="match status" value="1"/>
</dbReference>
<evidence type="ECO:0000256" key="11">
    <source>
        <dbReference type="HAMAP-Rule" id="MF_00015"/>
    </source>
</evidence>
<evidence type="ECO:0000256" key="9">
    <source>
        <dbReference type="ARBA" id="ARBA00023204"/>
    </source>
</evidence>
<dbReference type="InterPro" id="IPR015927">
    <property type="entry name" value="Peptidase_S24_S26A/B/C"/>
</dbReference>
<dbReference type="SUPFAM" id="SSF51306">
    <property type="entry name" value="LexA/Signal peptidase"/>
    <property type="match status" value="1"/>
</dbReference>
<keyword evidence="5 11" id="KW-0068">Autocatalytic cleavage</keyword>
<evidence type="ECO:0000256" key="6">
    <source>
        <dbReference type="ARBA" id="ARBA00023015"/>
    </source>
</evidence>
<comment type="function">
    <text evidence="11">Represses a number of genes involved in the response to DNA damage (SOS response), including recA and lexA. In the presence of single-stranded DNA, RecA interacts with LexA causing an autocatalytic cleavage which disrupts the DNA-binding part of LexA, leading to derepression of the SOS regulon and eventually DNA repair.</text>
</comment>
<evidence type="ECO:0000256" key="2">
    <source>
        <dbReference type="ARBA" id="ARBA00022705"/>
    </source>
</evidence>
<feature type="DNA-binding region" description="H-T-H motif" evidence="11">
    <location>
        <begin position="30"/>
        <end position="50"/>
    </location>
</feature>
<comment type="subunit">
    <text evidence="11">Homodimer.</text>
</comment>
<evidence type="ECO:0000256" key="10">
    <source>
        <dbReference type="ARBA" id="ARBA00023236"/>
    </source>
</evidence>
<dbReference type="GO" id="GO:0006508">
    <property type="term" value="P:proteolysis"/>
    <property type="evidence" value="ECO:0007669"/>
    <property type="project" value="InterPro"/>
</dbReference>
<dbReference type="FunFam" id="2.10.109.10:FF:000001">
    <property type="entry name" value="LexA repressor"/>
    <property type="match status" value="1"/>
</dbReference>
<reference evidence="14 15" key="1">
    <citation type="journal article" date="2015" name="Nature">
        <title>rRNA introns, odd ribosomes, and small enigmatic genomes across a large radiation of phyla.</title>
        <authorList>
            <person name="Brown C.T."/>
            <person name="Hug L.A."/>
            <person name="Thomas B.C."/>
            <person name="Sharon I."/>
            <person name="Castelle C.J."/>
            <person name="Singh A."/>
            <person name="Wilkins M.J."/>
            <person name="Williams K.H."/>
            <person name="Banfield J.F."/>
        </authorList>
    </citation>
    <scope>NUCLEOTIDE SEQUENCE [LARGE SCALE GENOMIC DNA]</scope>
</reference>
<dbReference type="GO" id="GO:0006281">
    <property type="term" value="P:DNA repair"/>
    <property type="evidence" value="ECO:0007669"/>
    <property type="project" value="UniProtKB-UniRule"/>
</dbReference>
<dbReference type="NCBIfam" id="TIGR00498">
    <property type="entry name" value="lexA"/>
    <property type="match status" value="1"/>
</dbReference>
<accession>A0A0G0VQ12</accession>
<feature type="site" description="Cleavage; by autolysis" evidence="11">
    <location>
        <begin position="92"/>
        <end position="93"/>
    </location>
</feature>
<dbReference type="HAMAP" id="MF_00015">
    <property type="entry name" value="LexA"/>
    <property type="match status" value="1"/>
</dbReference>
<organism evidence="14 15">
    <name type="scientific">candidate division WWE3 bacterium GW2011_GWC2_41_23</name>
    <dbReference type="NCBI Taxonomy" id="1619123"/>
    <lineage>
        <taxon>Bacteria</taxon>
        <taxon>Katanobacteria</taxon>
    </lineage>
</organism>
<keyword evidence="8 11" id="KW-0804">Transcription</keyword>
<dbReference type="InterPro" id="IPR036286">
    <property type="entry name" value="LexA/Signal_pep-like_sf"/>
</dbReference>
<protein>
    <recommendedName>
        <fullName evidence="11">LexA repressor</fullName>
        <ecNumber evidence="11">3.4.21.88</ecNumber>
    </recommendedName>
</protein>
<feature type="domain" description="Peptidase S24/S26A/S26B/S26C" evidence="12">
    <location>
        <begin position="85"/>
        <end position="201"/>
    </location>
</feature>
<dbReference type="GO" id="GO:0009432">
    <property type="term" value="P:SOS response"/>
    <property type="evidence" value="ECO:0007669"/>
    <property type="project" value="UniProtKB-UniRule"/>
</dbReference>
<feature type="active site" description="For autocatalytic cleavage activity" evidence="11">
    <location>
        <position position="166"/>
    </location>
</feature>
<dbReference type="InterPro" id="IPR039418">
    <property type="entry name" value="LexA-like"/>
</dbReference>
<comment type="catalytic activity">
    <reaction evidence="11">
        <text>Hydrolysis of Ala-|-Gly bond in repressor LexA.</text>
        <dbReference type="EC" id="3.4.21.88"/>
    </reaction>
</comment>
<proteinExistence type="inferred from homology"/>
<sequence length="210" mass="23165">MSPVTLYKRQKQILDYISQYIQVNGHSPTLQEIANSMDLSSLATVHEHIQALEKKGVIKKYEGSVRGIEILDRTFNTSLSAVELPLVGYIAAGEPIEAIENPLATVTVSSDIVSKTKRCFVLQVKGDSMIDMGIFDGDHVVIQQQNTAGDGQIIVALIDNEFATLKTLYHEKNGQIRLQPANAKMDPIFVEPKSLSIQGVVTGVIRRFKN</sequence>
<dbReference type="AlphaFoldDB" id="A0A0G0VQ12"/>
<evidence type="ECO:0000256" key="5">
    <source>
        <dbReference type="ARBA" id="ARBA00022813"/>
    </source>
</evidence>
<name>A0A0G0VQ12_UNCKA</name>
<keyword evidence="2 11" id="KW-0235">DNA replication</keyword>
<dbReference type="Pfam" id="PF00717">
    <property type="entry name" value="Peptidase_S24"/>
    <property type="match status" value="1"/>
</dbReference>
<dbReference type="PANTHER" id="PTHR33516:SF2">
    <property type="entry name" value="LEXA REPRESSOR-RELATED"/>
    <property type="match status" value="1"/>
</dbReference>
<dbReference type="EMBL" id="LCBB01000006">
    <property type="protein sequence ID" value="KKS03055.1"/>
    <property type="molecule type" value="Genomic_DNA"/>
</dbReference>
<feature type="active site" description="For autocatalytic cleavage activity" evidence="11">
    <location>
        <position position="128"/>
    </location>
</feature>
<dbReference type="GO" id="GO:0004252">
    <property type="term" value="F:serine-type endopeptidase activity"/>
    <property type="evidence" value="ECO:0007669"/>
    <property type="project" value="UniProtKB-UniRule"/>
</dbReference>
<dbReference type="EC" id="3.4.21.88" evidence="11"/>
<dbReference type="GO" id="GO:0045892">
    <property type="term" value="P:negative regulation of DNA-templated transcription"/>
    <property type="evidence" value="ECO:0007669"/>
    <property type="project" value="UniProtKB-UniRule"/>
</dbReference>
<evidence type="ECO:0000256" key="1">
    <source>
        <dbReference type="ARBA" id="ARBA00022491"/>
    </source>
</evidence>
<dbReference type="Gene3D" id="1.10.10.10">
    <property type="entry name" value="Winged helix-like DNA-binding domain superfamily/Winged helix DNA-binding domain"/>
    <property type="match status" value="1"/>
</dbReference>
<keyword evidence="3 11" id="KW-0227">DNA damage</keyword>
<evidence type="ECO:0000256" key="3">
    <source>
        <dbReference type="ARBA" id="ARBA00022763"/>
    </source>
</evidence>
<dbReference type="CDD" id="cd06529">
    <property type="entry name" value="S24_LexA-like"/>
    <property type="match status" value="1"/>
</dbReference>
<keyword evidence="1 11" id="KW-0678">Repressor</keyword>
<dbReference type="Pfam" id="PF01726">
    <property type="entry name" value="LexA_DNA_bind"/>
    <property type="match status" value="1"/>
</dbReference>
<evidence type="ECO:0000259" key="13">
    <source>
        <dbReference type="Pfam" id="PF01726"/>
    </source>
</evidence>
<gene>
    <name evidence="11" type="primary">lexA</name>
    <name evidence="14" type="ORF">UU55_C0006G0025</name>
</gene>
<evidence type="ECO:0000256" key="8">
    <source>
        <dbReference type="ARBA" id="ARBA00023163"/>
    </source>
</evidence>
<dbReference type="PANTHER" id="PTHR33516">
    <property type="entry name" value="LEXA REPRESSOR"/>
    <property type="match status" value="1"/>
</dbReference>
<dbReference type="InterPro" id="IPR036388">
    <property type="entry name" value="WH-like_DNA-bd_sf"/>
</dbReference>
<dbReference type="InterPro" id="IPR006200">
    <property type="entry name" value="LexA"/>
</dbReference>
<evidence type="ECO:0000313" key="15">
    <source>
        <dbReference type="Proteomes" id="UP000033947"/>
    </source>
</evidence>
<dbReference type="GO" id="GO:0003677">
    <property type="term" value="F:DNA binding"/>
    <property type="evidence" value="ECO:0007669"/>
    <property type="project" value="UniProtKB-UniRule"/>
</dbReference>
<evidence type="ECO:0000256" key="7">
    <source>
        <dbReference type="ARBA" id="ARBA00023125"/>
    </source>
</evidence>
<dbReference type="SUPFAM" id="SSF46785">
    <property type="entry name" value="Winged helix' DNA-binding domain"/>
    <property type="match status" value="1"/>
</dbReference>
<dbReference type="InterPro" id="IPR006199">
    <property type="entry name" value="LexA_DNA-bd_dom"/>
</dbReference>